<dbReference type="Gene3D" id="3.40.50.300">
    <property type="entry name" value="P-loop containing nucleotide triphosphate hydrolases"/>
    <property type="match status" value="1"/>
</dbReference>
<evidence type="ECO:0000259" key="13">
    <source>
        <dbReference type="PROSITE" id="PS51721"/>
    </source>
</evidence>
<evidence type="ECO:0000256" key="4">
    <source>
        <dbReference type="ARBA" id="ARBA00022730"/>
    </source>
</evidence>
<keyword evidence="2 10" id="KW-0690">Ribosome biogenesis</keyword>
<dbReference type="EMBL" id="QOCU01000009">
    <property type="protein sequence ID" value="RHW49263.1"/>
    <property type="molecule type" value="Genomic_DNA"/>
</dbReference>
<evidence type="ECO:0000256" key="1">
    <source>
        <dbReference type="ARBA" id="ARBA00022490"/>
    </source>
</evidence>
<accession>A0ABX9LSU3</accession>
<keyword evidence="3 10" id="KW-0479">Metal-binding</keyword>
<keyword evidence="9 10" id="KW-0342">GTP-binding</keyword>
<keyword evidence="6 10" id="KW-0378">Hydrolase</keyword>
<feature type="binding site" evidence="10">
    <location>
        <position position="274"/>
    </location>
    <ligand>
        <name>Zn(2+)</name>
        <dbReference type="ChEBI" id="CHEBI:29105"/>
    </ligand>
</feature>
<dbReference type="PROSITE" id="PS50936">
    <property type="entry name" value="ENGC_GTPASE"/>
    <property type="match status" value="1"/>
</dbReference>
<sequence length="342" mass="38452">MDLGLSTYKQHMCVNDVSTLGRITLNSSGMFKVMHLDGSEYTAIPKNRTEHFLVGDWVSLDSQSDFDLINYKLPRYSTLQRITGEKYQVQEKEVASNIDQLFICISMNKNFKMTRIKRYIYAFKKDEEYQTALVFTKSDLNQTDTELAAKLANELDIPVFLTSSVTGEGIEDLQNSIFPGQTISFYGNSGVGKSTLINSIAQEDVMSTGQISEKTDKGRHTTTNSRLLTIDHGDFILIDTPGIKSVGIGTNDMISVFPEIVELGKKCRFRNCNHRGEPGCAVLSAVKQGHLDSSLYEQFVKLDKESQTTQSYIDTKTAKKLSRKAEGKKEAISKRQYRKPPM</sequence>
<comment type="cofactor">
    <cofactor evidence="10">
        <name>Zn(2+)</name>
        <dbReference type="ChEBI" id="CHEBI:29105"/>
    </cofactor>
    <text evidence="10">Binds 1 zinc ion per subunit.</text>
</comment>
<evidence type="ECO:0000256" key="3">
    <source>
        <dbReference type="ARBA" id="ARBA00022723"/>
    </source>
</evidence>
<keyword evidence="7 10" id="KW-0862">Zinc</keyword>
<dbReference type="InterPro" id="IPR010914">
    <property type="entry name" value="RsgA_GTPase_dom"/>
</dbReference>
<evidence type="ECO:0000256" key="9">
    <source>
        <dbReference type="ARBA" id="ARBA00023134"/>
    </source>
</evidence>
<comment type="subunit">
    <text evidence="10">Monomer. Associates with 30S ribosomal subunit, binds 16S rRNA.</text>
</comment>
<dbReference type="Pfam" id="PF03193">
    <property type="entry name" value="RsgA_GTPase"/>
    <property type="match status" value="1"/>
</dbReference>
<dbReference type="RefSeq" id="WP_118907305.1">
    <property type="nucleotide sequence ID" value="NZ_QOCU01000009.1"/>
</dbReference>
<feature type="domain" description="CP-type G" evidence="13">
    <location>
        <begin position="83"/>
        <end position="246"/>
    </location>
</feature>
<evidence type="ECO:0000256" key="5">
    <source>
        <dbReference type="ARBA" id="ARBA00022741"/>
    </source>
</evidence>
<evidence type="ECO:0000256" key="6">
    <source>
        <dbReference type="ARBA" id="ARBA00022801"/>
    </source>
</evidence>
<feature type="compositionally biased region" description="Basic and acidic residues" evidence="11">
    <location>
        <begin position="323"/>
        <end position="333"/>
    </location>
</feature>
<dbReference type="HAMAP" id="MF_01820">
    <property type="entry name" value="GTPase_RsgA"/>
    <property type="match status" value="1"/>
</dbReference>
<dbReference type="InterPro" id="IPR030378">
    <property type="entry name" value="G_CP_dom"/>
</dbReference>
<feature type="binding site" evidence="10">
    <location>
        <position position="267"/>
    </location>
    <ligand>
        <name>Zn(2+)</name>
        <dbReference type="ChEBI" id="CHEBI:29105"/>
    </ligand>
</feature>
<proteinExistence type="inferred from homology"/>
<keyword evidence="5 10" id="KW-0547">Nucleotide-binding</keyword>
<comment type="function">
    <text evidence="10">One of several proteins that assist in the late maturation steps of the functional core of the 30S ribosomal subunit. Helps release RbfA from mature subunits. May play a role in the assembly of ribosomal proteins into the subunit. Circularly permuted GTPase that catalyzes slow GTP hydrolysis, GTPase activity is stimulated by the 30S ribosomal subunit.</text>
</comment>
<organism evidence="14 15">
    <name type="scientific">Lactobacillus bombicola</name>
    <dbReference type="NCBI Taxonomy" id="1505723"/>
    <lineage>
        <taxon>Bacteria</taxon>
        <taxon>Bacillati</taxon>
        <taxon>Bacillota</taxon>
        <taxon>Bacilli</taxon>
        <taxon>Lactobacillales</taxon>
        <taxon>Lactobacillaceae</taxon>
        <taxon>Lactobacillus</taxon>
    </lineage>
</organism>
<feature type="binding site" evidence="10">
    <location>
        <position position="272"/>
    </location>
    <ligand>
        <name>Zn(2+)</name>
        <dbReference type="ChEBI" id="CHEBI:29105"/>
    </ligand>
</feature>
<dbReference type="NCBIfam" id="TIGR00157">
    <property type="entry name" value="ribosome small subunit-dependent GTPase A"/>
    <property type="match status" value="1"/>
</dbReference>
<reference evidence="14 15" key="1">
    <citation type="submission" date="2018-07" db="EMBL/GenBank/DDBJ databases">
        <title>Genome sequences of six Lactobacillus spp. isolated from bumble bee guts.</title>
        <authorList>
            <person name="Motta E.V.S."/>
            <person name="Moran N.A."/>
        </authorList>
    </citation>
    <scope>NUCLEOTIDE SEQUENCE [LARGE SCALE GENOMIC DNA]</scope>
    <source>
        <strain evidence="14 15">BI-4G</strain>
    </source>
</reference>
<evidence type="ECO:0000256" key="8">
    <source>
        <dbReference type="ARBA" id="ARBA00022884"/>
    </source>
</evidence>
<evidence type="ECO:0000256" key="2">
    <source>
        <dbReference type="ARBA" id="ARBA00022517"/>
    </source>
</evidence>
<evidence type="ECO:0000256" key="7">
    <source>
        <dbReference type="ARBA" id="ARBA00022833"/>
    </source>
</evidence>
<name>A0ABX9LSU3_9LACO</name>
<keyword evidence="15" id="KW-1185">Reference proteome</keyword>
<keyword evidence="8 10" id="KW-0694">RNA-binding</keyword>
<evidence type="ECO:0000259" key="12">
    <source>
        <dbReference type="PROSITE" id="PS50936"/>
    </source>
</evidence>
<keyword evidence="1 10" id="KW-0963">Cytoplasm</keyword>
<dbReference type="PROSITE" id="PS51721">
    <property type="entry name" value="G_CP"/>
    <property type="match status" value="1"/>
</dbReference>
<feature type="binding site" evidence="10">
    <location>
        <begin position="136"/>
        <end position="139"/>
    </location>
    <ligand>
        <name>GTP</name>
        <dbReference type="ChEBI" id="CHEBI:37565"/>
    </ligand>
</feature>
<protein>
    <recommendedName>
        <fullName evidence="10">Small ribosomal subunit biogenesis GTPase RsgA</fullName>
        <ecNumber evidence="10">3.6.1.-</ecNumber>
    </recommendedName>
</protein>
<comment type="subcellular location">
    <subcellularLocation>
        <location evidence="10">Cytoplasm</location>
    </subcellularLocation>
</comment>
<dbReference type="InterPro" id="IPR004881">
    <property type="entry name" value="Ribosome_biogen_GTPase_RsgA"/>
</dbReference>
<evidence type="ECO:0000313" key="15">
    <source>
        <dbReference type="Proteomes" id="UP000283380"/>
    </source>
</evidence>
<dbReference type="InterPro" id="IPR027417">
    <property type="entry name" value="P-loop_NTPase"/>
</dbReference>
<dbReference type="EC" id="3.6.1.-" evidence="10"/>
<evidence type="ECO:0000256" key="10">
    <source>
        <dbReference type="HAMAP-Rule" id="MF_01820"/>
    </source>
</evidence>
<keyword evidence="4 10" id="KW-0699">rRNA-binding</keyword>
<dbReference type="CDD" id="cd01854">
    <property type="entry name" value="YjeQ_EngC"/>
    <property type="match status" value="1"/>
</dbReference>
<feature type="region of interest" description="Disordered" evidence="11">
    <location>
        <begin position="315"/>
        <end position="342"/>
    </location>
</feature>
<gene>
    <name evidence="10 14" type="primary">rsgA</name>
    <name evidence="14" type="ORF">DS834_07985</name>
</gene>
<feature type="binding site" evidence="10">
    <location>
        <begin position="187"/>
        <end position="195"/>
    </location>
    <ligand>
        <name>GTP</name>
        <dbReference type="ChEBI" id="CHEBI:37565"/>
    </ligand>
</feature>
<feature type="binding site" evidence="10">
    <location>
        <position position="280"/>
    </location>
    <ligand>
        <name>Zn(2+)</name>
        <dbReference type="ChEBI" id="CHEBI:29105"/>
    </ligand>
</feature>
<evidence type="ECO:0000313" key="14">
    <source>
        <dbReference type="EMBL" id="RHW49263.1"/>
    </source>
</evidence>
<dbReference type="Proteomes" id="UP000283380">
    <property type="component" value="Unassembled WGS sequence"/>
</dbReference>
<dbReference type="PANTHER" id="PTHR32120:SF10">
    <property type="entry name" value="SMALL RIBOSOMAL SUBUNIT BIOGENESIS GTPASE RSGA"/>
    <property type="match status" value="1"/>
</dbReference>
<dbReference type="SUPFAM" id="SSF52540">
    <property type="entry name" value="P-loop containing nucleoside triphosphate hydrolases"/>
    <property type="match status" value="1"/>
</dbReference>
<evidence type="ECO:0000256" key="11">
    <source>
        <dbReference type="SAM" id="MobiDB-lite"/>
    </source>
</evidence>
<comment type="caution">
    <text evidence="14">The sequence shown here is derived from an EMBL/GenBank/DDBJ whole genome shotgun (WGS) entry which is preliminary data.</text>
</comment>
<feature type="domain" description="EngC GTPase" evidence="12">
    <location>
        <begin position="96"/>
        <end position="244"/>
    </location>
</feature>
<comment type="similarity">
    <text evidence="10">Belongs to the TRAFAC class YlqF/YawG GTPase family. RsgA subfamily.</text>
</comment>
<dbReference type="Gene3D" id="1.10.40.50">
    <property type="entry name" value="Probable gtpase engc, domain 3"/>
    <property type="match status" value="1"/>
</dbReference>
<dbReference type="PANTHER" id="PTHR32120">
    <property type="entry name" value="SMALL RIBOSOMAL SUBUNIT BIOGENESIS GTPASE RSGA"/>
    <property type="match status" value="1"/>
</dbReference>